<evidence type="ECO:0000313" key="2">
    <source>
        <dbReference type="Proteomes" id="UP000250275"/>
    </source>
</evidence>
<accession>A0A310SKE7</accession>
<dbReference type="EMBL" id="KQ760434">
    <property type="protein sequence ID" value="OAD60351.1"/>
    <property type="molecule type" value="Genomic_DNA"/>
</dbReference>
<sequence length="266" mass="28987">MFLFLTRPLPPLGLFGQKVASDSQISQTLLCDNADSDIIGPLTKDRPLTPIREYLCTKAMHSCNSQIPLMPGAPASAKMAAPFLARYSAKLRSVKRELGGELLGDVSRDFLKSQTVTGEADFPVTCERFVKVRLAGPAFLPSVDIAHGHSSPLPLTGLLPFHGHAAPERDKHAAAAVSSKNNSQRDIGAGITLQPCLQMTSILDFRLRALAFVASPFPSRARFSIEQTLPAFDDDADGWNNWQEDDARNATDHTRVDLSKSYSSRL</sequence>
<name>A0A310SKE7_9HYME</name>
<organism evidence="1 2">
    <name type="scientific">Eufriesea mexicana</name>
    <dbReference type="NCBI Taxonomy" id="516756"/>
    <lineage>
        <taxon>Eukaryota</taxon>
        <taxon>Metazoa</taxon>
        <taxon>Ecdysozoa</taxon>
        <taxon>Arthropoda</taxon>
        <taxon>Hexapoda</taxon>
        <taxon>Insecta</taxon>
        <taxon>Pterygota</taxon>
        <taxon>Neoptera</taxon>
        <taxon>Endopterygota</taxon>
        <taxon>Hymenoptera</taxon>
        <taxon>Apocrita</taxon>
        <taxon>Aculeata</taxon>
        <taxon>Apoidea</taxon>
        <taxon>Anthophila</taxon>
        <taxon>Apidae</taxon>
        <taxon>Eufriesea</taxon>
    </lineage>
</organism>
<reference evidence="1 2" key="1">
    <citation type="submission" date="2015-07" db="EMBL/GenBank/DDBJ databases">
        <title>The genome of Eufriesea mexicana.</title>
        <authorList>
            <person name="Pan H."/>
            <person name="Kapheim K."/>
        </authorList>
    </citation>
    <scope>NUCLEOTIDE SEQUENCE [LARGE SCALE GENOMIC DNA]</scope>
    <source>
        <strain evidence="1">0111107269</strain>
        <tissue evidence="1">Whole body</tissue>
    </source>
</reference>
<gene>
    <name evidence="1" type="ORF">WN48_05916</name>
</gene>
<proteinExistence type="predicted"/>
<dbReference type="Proteomes" id="UP000250275">
    <property type="component" value="Unassembled WGS sequence"/>
</dbReference>
<evidence type="ECO:0000313" key="1">
    <source>
        <dbReference type="EMBL" id="OAD60351.1"/>
    </source>
</evidence>
<keyword evidence="2" id="KW-1185">Reference proteome</keyword>
<dbReference type="AlphaFoldDB" id="A0A310SKE7"/>
<protein>
    <submittedName>
        <fullName evidence="1">Uncharacterized protein</fullName>
    </submittedName>
</protein>